<feature type="compositionally biased region" description="Low complexity" evidence="6">
    <location>
        <begin position="548"/>
        <end position="576"/>
    </location>
</feature>
<dbReference type="EMBL" id="JAEHOE010000012">
    <property type="protein sequence ID" value="KAG2497765.1"/>
    <property type="molecule type" value="Genomic_DNA"/>
</dbReference>
<dbReference type="PANTHER" id="PTHR24346:SF82">
    <property type="entry name" value="KP78A-RELATED"/>
    <property type="match status" value="1"/>
</dbReference>
<dbReference type="Pfam" id="PF00069">
    <property type="entry name" value="Pkinase"/>
    <property type="match status" value="1"/>
</dbReference>
<evidence type="ECO:0000313" key="9">
    <source>
        <dbReference type="Proteomes" id="UP000612055"/>
    </source>
</evidence>
<dbReference type="GO" id="GO:0005737">
    <property type="term" value="C:cytoplasm"/>
    <property type="evidence" value="ECO:0007669"/>
    <property type="project" value="TreeGrafter"/>
</dbReference>
<feature type="compositionally biased region" description="Low complexity" evidence="6">
    <location>
        <begin position="443"/>
        <end position="454"/>
    </location>
</feature>
<dbReference type="GO" id="GO:0035556">
    <property type="term" value="P:intracellular signal transduction"/>
    <property type="evidence" value="ECO:0007669"/>
    <property type="project" value="TreeGrafter"/>
</dbReference>
<dbReference type="Gene3D" id="1.10.510.10">
    <property type="entry name" value="Transferase(Phosphotransferase) domain 1"/>
    <property type="match status" value="1"/>
</dbReference>
<dbReference type="InterPro" id="IPR000719">
    <property type="entry name" value="Prot_kinase_dom"/>
</dbReference>
<evidence type="ECO:0000256" key="1">
    <source>
        <dbReference type="ARBA" id="ARBA00022527"/>
    </source>
</evidence>
<feature type="region of interest" description="Disordered" evidence="6">
    <location>
        <begin position="320"/>
        <end position="576"/>
    </location>
</feature>
<comment type="caution">
    <text evidence="8">The sequence shown here is derived from an EMBL/GenBank/DDBJ whole genome shotgun (WGS) entry which is preliminary data.</text>
</comment>
<feature type="domain" description="Protein kinase" evidence="7">
    <location>
        <begin position="10"/>
        <end position="281"/>
    </location>
</feature>
<dbReference type="Proteomes" id="UP000612055">
    <property type="component" value="Unassembled WGS sequence"/>
</dbReference>
<dbReference type="PANTHER" id="PTHR24346">
    <property type="entry name" value="MAP/MICROTUBULE AFFINITY-REGULATING KINASE"/>
    <property type="match status" value="1"/>
</dbReference>
<evidence type="ECO:0000259" key="7">
    <source>
        <dbReference type="PROSITE" id="PS50011"/>
    </source>
</evidence>
<evidence type="ECO:0000256" key="3">
    <source>
        <dbReference type="ARBA" id="ARBA00022741"/>
    </source>
</evidence>
<protein>
    <recommendedName>
        <fullName evidence="7">Protein kinase domain-containing protein</fullName>
    </recommendedName>
</protein>
<feature type="compositionally biased region" description="Low complexity" evidence="6">
    <location>
        <begin position="476"/>
        <end position="507"/>
    </location>
</feature>
<keyword evidence="5" id="KW-0067">ATP-binding</keyword>
<dbReference type="SUPFAM" id="SSF56112">
    <property type="entry name" value="Protein kinase-like (PK-like)"/>
    <property type="match status" value="1"/>
</dbReference>
<organism evidence="8 9">
    <name type="scientific">Edaphochlamys debaryana</name>
    <dbReference type="NCBI Taxonomy" id="47281"/>
    <lineage>
        <taxon>Eukaryota</taxon>
        <taxon>Viridiplantae</taxon>
        <taxon>Chlorophyta</taxon>
        <taxon>core chlorophytes</taxon>
        <taxon>Chlorophyceae</taxon>
        <taxon>CS clade</taxon>
        <taxon>Chlamydomonadales</taxon>
        <taxon>Chlamydomonadales incertae sedis</taxon>
        <taxon>Edaphochlamys</taxon>
    </lineage>
</organism>
<accession>A0A835YFE6</accession>
<gene>
    <name evidence="8" type="ORF">HYH03_004037</name>
</gene>
<dbReference type="PROSITE" id="PS50011">
    <property type="entry name" value="PROTEIN_KINASE_DOM"/>
    <property type="match status" value="1"/>
</dbReference>
<dbReference type="InterPro" id="IPR011009">
    <property type="entry name" value="Kinase-like_dom_sf"/>
</dbReference>
<feature type="compositionally biased region" description="Gly residues" evidence="6">
    <location>
        <begin position="686"/>
        <end position="708"/>
    </location>
</feature>
<evidence type="ECO:0000256" key="4">
    <source>
        <dbReference type="ARBA" id="ARBA00022777"/>
    </source>
</evidence>
<dbReference type="GO" id="GO:0004674">
    <property type="term" value="F:protein serine/threonine kinase activity"/>
    <property type="evidence" value="ECO:0007669"/>
    <property type="project" value="UniProtKB-KW"/>
</dbReference>
<feature type="region of interest" description="Disordered" evidence="6">
    <location>
        <begin position="598"/>
        <end position="708"/>
    </location>
</feature>
<feature type="compositionally biased region" description="Low complexity" evidence="6">
    <location>
        <begin position="356"/>
        <end position="388"/>
    </location>
</feature>
<evidence type="ECO:0000313" key="8">
    <source>
        <dbReference type="EMBL" id="KAG2497765.1"/>
    </source>
</evidence>
<dbReference type="OrthoDB" id="530080at2759"/>
<keyword evidence="2" id="KW-0808">Transferase</keyword>
<evidence type="ECO:0000256" key="2">
    <source>
        <dbReference type="ARBA" id="ARBA00022679"/>
    </source>
</evidence>
<dbReference type="GO" id="GO:0005524">
    <property type="term" value="F:ATP binding"/>
    <property type="evidence" value="ECO:0007669"/>
    <property type="project" value="UniProtKB-KW"/>
</dbReference>
<dbReference type="AlphaFoldDB" id="A0A835YFE6"/>
<evidence type="ECO:0000256" key="5">
    <source>
        <dbReference type="ARBA" id="ARBA00022840"/>
    </source>
</evidence>
<sequence>MDAGAPGPRFRTEKFLGKGGQGFVQLCHDNQYQQRVAIKYIDRGWSRGFYKYVLRETLNHQQLSLCKHPHIVEFHEVFLTPSYLAVVMEYVNGTNLQHYLEAAGGKLPEDVARFIFQQLIIAVDFCHKKGKVNRDIKLANILLQEGHLPLVKLCDFGFSKDKFDDSEPQTQIGTALFTAPEIFTNVPGQVYDAEAADVWSCGVVLFVMLFGCHPFLSVEDTQNRKHAQVMKLIENAVRGNVQVPPGAAELYPQAMDLIRRILVSAPGQRCKLPAVMAHPWFQDKLPPGALLLNAAYLSMEHPVGELRQTPEEVHATITAALSPGGGEERSDCTSPGPSGMDVSGLMSDLGQSYAEPPQHAQQAPQQPHAMQPQHLQPMQLPHAQQAQHAQHDRPQSEGMPMLGVRPHSSSAPMVGPASGPGPGSSSAHPGQAPGHGPQGQGQGQAEYGGYAQQGMPQGPLSSGAGGSMGHLPHALQQQQQQQQQMGSHMHQQHPQHPQQQQQQQQQQDARPHSGSVSAPGRPHSSGAAMHVQGPGPQQAGMEYGGSYGQQSSGHMQHQMQQQQQQQAQYQQAQYQHFQQNMQPHASGSGAHPHVAHVAGAGPGGVDSPQHSGPGGMGAGGYAAQGAMQQQHAYAHGHPQQAHMMQSPIAPPPSPMGSALGGAGTGDGTSSHPNSGVVAHPSASASSGGGSGALAGPGGGGGAAAQGGGAGERLMAANPVPEGMNTSGCILYDSSLLLKLNLHQEG</sequence>
<dbReference type="SMART" id="SM00220">
    <property type="entry name" value="S_TKc"/>
    <property type="match status" value="1"/>
</dbReference>
<keyword evidence="1" id="KW-0723">Serine/threonine-protein kinase</keyword>
<feature type="compositionally biased region" description="Low complexity" evidence="6">
    <location>
        <begin position="623"/>
        <end position="636"/>
    </location>
</feature>
<feature type="compositionally biased region" description="Low complexity" evidence="6">
    <location>
        <begin position="408"/>
        <end position="435"/>
    </location>
</feature>
<feature type="compositionally biased region" description="Gly residues" evidence="6">
    <location>
        <begin position="612"/>
        <end position="622"/>
    </location>
</feature>
<proteinExistence type="predicted"/>
<keyword evidence="9" id="KW-1185">Reference proteome</keyword>
<reference evidence="8" key="1">
    <citation type="journal article" date="2020" name="bioRxiv">
        <title>Comparative genomics of Chlamydomonas.</title>
        <authorList>
            <person name="Craig R.J."/>
            <person name="Hasan A.R."/>
            <person name="Ness R.W."/>
            <person name="Keightley P.D."/>
        </authorList>
    </citation>
    <scope>NUCLEOTIDE SEQUENCE</scope>
    <source>
        <strain evidence="8">CCAP 11/70</strain>
    </source>
</reference>
<keyword evidence="4" id="KW-0418">Kinase</keyword>
<keyword evidence="3" id="KW-0547">Nucleotide-binding</keyword>
<name>A0A835YFE6_9CHLO</name>
<evidence type="ECO:0000256" key="6">
    <source>
        <dbReference type="SAM" id="MobiDB-lite"/>
    </source>
</evidence>